<evidence type="ECO:0000256" key="5">
    <source>
        <dbReference type="SAM" id="Phobius"/>
    </source>
</evidence>
<dbReference type="Pfam" id="PF02674">
    <property type="entry name" value="Colicin_V"/>
    <property type="match status" value="1"/>
</dbReference>
<dbReference type="PANTHER" id="PTHR36926:SF1">
    <property type="entry name" value="COLICIN V PRODUCTION PROTEIN"/>
    <property type="match status" value="1"/>
</dbReference>
<keyword evidence="7" id="KW-1185">Reference proteome</keyword>
<accession>A0A2T7GBA5</accession>
<feature type="transmembrane region" description="Helical" evidence="5">
    <location>
        <begin position="6"/>
        <end position="24"/>
    </location>
</feature>
<protein>
    <submittedName>
        <fullName evidence="6">Colicin V production CvpA</fullName>
    </submittedName>
</protein>
<evidence type="ECO:0000313" key="7">
    <source>
        <dbReference type="Proteomes" id="UP000244446"/>
    </source>
</evidence>
<feature type="transmembrane region" description="Helical" evidence="5">
    <location>
        <begin position="71"/>
        <end position="99"/>
    </location>
</feature>
<dbReference type="GO" id="GO:0016020">
    <property type="term" value="C:membrane"/>
    <property type="evidence" value="ECO:0007669"/>
    <property type="project" value="UniProtKB-SubCell"/>
</dbReference>
<evidence type="ECO:0000256" key="3">
    <source>
        <dbReference type="ARBA" id="ARBA00022989"/>
    </source>
</evidence>
<keyword evidence="2 5" id="KW-0812">Transmembrane</keyword>
<evidence type="ECO:0000313" key="6">
    <source>
        <dbReference type="EMBL" id="PVA11710.1"/>
    </source>
</evidence>
<dbReference type="InterPro" id="IPR052719">
    <property type="entry name" value="CvpA-like"/>
</dbReference>
<keyword evidence="3 5" id="KW-1133">Transmembrane helix</keyword>
<reference evidence="6 7" key="1">
    <citation type="submission" date="2018-04" db="EMBL/GenBank/DDBJ databases">
        <title>Pelagivirga bohaiensis gen. nov., sp. nov., a bacterium isolated from the Bohai Sea.</title>
        <authorList>
            <person name="Ji X."/>
        </authorList>
    </citation>
    <scope>NUCLEOTIDE SEQUENCE [LARGE SCALE GENOMIC DNA]</scope>
    <source>
        <strain evidence="6 7">BH-SD19</strain>
    </source>
</reference>
<dbReference type="Proteomes" id="UP000244446">
    <property type="component" value="Unassembled WGS sequence"/>
</dbReference>
<evidence type="ECO:0000256" key="4">
    <source>
        <dbReference type="ARBA" id="ARBA00023136"/>
    </source>
</evidence>
<dbReference type="RefSeq" id="WP_108690454.1">
    <property type="nucleotide sequence ID" value="NZ_QCYH01000001.1"/>
</dbReference>
<comment type="caution">
    <text evidence="6">The sequence shown here is derived from an EMBL/GenBank/DDBJ whole genome shotgun (WGS) entry which is preliminary data.</text>
</comment>
<feature type="transmembrane region" description="Helical" evidence="5">
    <location>
        <begin position="31"/>
        <end position="51"/>
    </location>
</feature>
<comment type="subcellular location">
    <subcellularLocation>
        <location evidence="1">Membrane</location>
        <topology evidence="1">Multi-pass membrane protein</topology>
    </subcellularLocation>
</comment>
<sequence>MDGFTIIDGVVALVIVLSALLAYSRGFVREALAIAGWIVAGIIAFIFAPQLEPLVKEIPVVGDFIADSCELSMIAAFAIVFAVALIVASLIVPLFSSLVQRSALGGVDQGLGFVFGVARGILLVAIAYFVYETVVTSQQIQMVDDSRSARVFQRMTGKIEDGNPEQALGWITRQYEALVGSCDAPDGTAITPAAPATPDAAAE</sequence>
<dbReference type="EMBL" id="QCYH01000001">
    <property type="protein sequence ID" value="PVA11710.1"/>
    <property type="molecule type" value="Genomic_DNA"/>
</dbReference>
<dbReference type="OrthoDB" id="9806894at2"/>
<dbReference type="GO" id="GO:0009403">
    <property type="term" value="P:toxin biosynthetic process"/>
    <property type="evidence" value="ECO:0007669"/>
    <property type="project" value="InterPro"/>
</dbReference>
<gene>
    <name evidence="6" type="ORF">DC366_01755</name>
</gene>
<evidence type="ECO:0000256" key="1">
    <source>
        <dbReference type="ARBA" id="ARBA00004141"/>
    </source>
</evidence>
<proteinExistence type="predicted"/>
<evidence type="ECO:0000256" key="2">
    <source>
        <dbReference type="ARBA" id="ARBA00022692"/>
    </source>
</evidence>
<organism evidence="6 7">
    <name type="scientific">Pelagivirga sediminicola</name>
    <dbReference type="NCBI Taxonomy" id="2170575"/>
    <lineage>
        <taxon>Bacteria</taxon>
        <taxon>Pseudomonadati</taxon>
        <taxon>Pseudomonadota</taxon>
        <taxon>Alphaproteobacteria</taxon>
        <taxon>Rhodobacterales</taxon>
        <taxon>Paracoccaceae</taxon>
        <taxon>Pelagivirga</taxon>
    </lineage>
</organism>
<keyword evidence="4 5" id="KW-0472">Membrane</keyword>
<feature type="transmembrane region" description="Helical" evidence="5">
    <location>
        <begin position="111"/>
        <end position="131"/>
    </location>
</feature>
<dbReference type="AlphaFoldDB" id="A0A2T7GBA5"/>
<dbReference type="InterPro" id="IPR003825">
    <property type="entry name" value="Colicin-V_CvpA"/>
</dbReference>
<dbReference type="PANTHER" id="PTHR36926">
    <property type="entry name" value="COLICIN V PRODUCTION PROTEIN"/>
    <property type="match status" value="1"/>
</dbReference>
<name>A0A2T7GBA5_9RHOB</name>